<dbReference type="GO" id="GO:0006260">
    <property type="term" value="P:DNA replication"/>
    <property type="evidence" value="ECO:0007669"/>
    <property type="project" value="UniProtKB-KW"/>
</dbReference>
<accession>A0A914H956</accession>
<feature type="compositionally biased region" description="Polar residues" evidence="9">
    <location>
        <begin position="309"/>
        <end position="318"/>
    </location>
</feature>
<evidence type="ECO:0000256" key="4">
    <source>
        <dbReference type="ARBA" id="ARBA00022695"/>
    </source>
</evidence>
<dbReference type="InterPro" id="IPR012337">
    <property type="entry name" value="RNaseH-like_sf"/>
</dbReference>
<keyword evidence="7" id="KW-0238">DNA-binding</keyword>
<feature type="region of interest" description="Disordered" evidence="9">
    <location>
        <begin position="781"/>
        <end position="847"/>
    </location>
</feature>
<feature type="region of interest" description="Disordered" evidence="9">
    <location>
        <begin position="626"/>
        <end position="652"/>
    </location>
</feature>
<evidence type="ECO:0000313" key="11">
    <source>
        <dbReference type="Proteomes" id="UP000887572"/>
    </source>
</evidence>
<keyword evidence="3" id="KW-0808">Transferase</keyword>
<proteinExistence type="inferred from homology"/>
<evidence type="ECO:0000259" key="10">
    <source>
        <dbReference type="PROSITE" id="PS50013"/>
    </source>
</evidence>
<evidence type="ECO:0000256" key="7">
    <source>
        <dbReference type="ARBA" id="ARBA00023125"/>
    </source>
</evidence>
<feature type="region of interest" description="Disordered" evidence="9">
    <location>
        <begin position="682"/>
        <end position="701"/>
    </location>
</feature>
<dbReference type="Gene3D" id="3.40.960.10">
    <property type="entry name" value="VSR Endonuclease"/>
    <property type="match status" value="1"/>
</dbReference>
<dbReference type="GO" id="GO:0003677">
    <property type="term" value="F:DNA binding"/>
    <property type="evidence" value="ECO:0007669"/>
    <property type="project" value="UniProtKB-KW"/>
</dbReference>
<dbReference type="GO" id="GO:0042575">
    <property type="term" value="C:DNA polymerase complex"/>
    <property type="evidence" value="ECO:0007669"/>
    <property type="project" value="UniProtKB-ARBA"/>
</dbReference>
<comment type="catalytic activity">
    <reaction evidence="8">
        <text>DNA(n) + a 2'-deoxyribonucleoside 5'-triphosphate = DNA(n+1) + diphosphate</text>
        <dbReference type="Rhea" id="RHEA:22508"/>
        <dbReference type="Rhea" id="RHEA-COMP:17339"/>
        <dbReference type="Rhea" id="RHEA-COMP:17340"/>
        <dbReference type="ChEBI" id="CHEBI:33019"/>
        <dbReference type="ChEBI" id="CHEBI:61560"/>
        <dbReference type="ChEBI" id="CHEBI:173112"/>
        <dbReference type="EC" id="2.7.7.7"/>
    </reaction>
</comment>
<feature type="compositionally biased region" description="Acidic residues" evidence="9">
    <location>
        <begin position="815"/>
        <end position="824"/>
    </location>
</feature>
<dbReference type="InterPro" id="IPR004868">
    <property type="entry name" value="DNA-dir_DNA_pol_B_mt/vir"/>
</dbReference>
<dbReference type="PROSITE" id="PS50013">
    <property type="entry name" value="CHROMO_2"/>
    <property type="match status" value="1"/>
</dbReference>
<evidence type="ECO:0000256" key="8">
    <source>
        <dbReference type="ARBA" id="ARBA00049244"/>
    </source>
</evidence>
<evidence type="ECO:0000313" key="12">
    <source>
        <dbReference type="WBParaSite" id="Gr19_v10_g14948.t1"/>
    </source>
</evidence>
<dbReference type="GO" id="GO:0000166">
    <property type="term" value="F:nucleotide binding"/>
    <property type="evidence" value="ECO:0007669"/>
    <property type="project" value="InterPro"/>
</dbReference>
<feature type="compositionally biased region" description="Pro residues" evidence="9">
    <location>
        <begin position="948"/>
        <end position="967"/>
    </location>
</feature>
<evidence type="ECO:0000256" key="3">
    <source>
        <dbReference type="ARBA" id="ARBA00022679"/>
    </source>
</evidence>
<keyword evidence="6" id="KW-0239">DNA-directed DNA polymerase</keyword>
<evidence type="ECO:0000256" key="2">
    <source>
        <dbReference type="ARBA" id="ARBA00012417"/>
    </source>
</evidence>
<feature type="compositionally biased region" description="Basic and acidic residues" evidence="9">
    <location>
        <begin position="35"/>
        <end position="46"/>
    </location>
</feature>
<keyword evidence="4" id="KW-0548">Nucleotidyltransferase</keyword>
<feature type="compositionally biased region" description="Basic residues" evidence="9">
    <location>
        <begin position="272"/>
        <end position="286"/>
    </location>
</feature>
<evidence type="ECO:0000256" key="5">
    <source>
        <dbReference type="ARBA" id="ARBA00022705"/>
    </source>
</evidence>
<dbReference type="GO" id="GO:0003887">
    <property type="term" value="F:DNA-directed DNA polymerase activity"/>
    <property type="evidence" value="ECO:0007669"/>
    <property type="project" value="UniProtKB-KW"/>
</dbReference>
<dbReference type="SMART" id="SM00298">
    <property type="entry name" value="CHROMO"/>
    <property type="match status" value="1"/>
</dbReference>
<organism evidence="11 12">
    <name type="scientific">Globodera rostochiensis</name>
    <name type="common">Golden nematode worm</name>
    <name type="synonym">Heterodera rostochiensis</name>
    <dbReference type="NCBI Taxonomy" id="31243"/>
    <lineage>
        <taxon>Eukaryota</taxon>
        <taxon>Metazoa</taxon>
        <taxon>Ecdysozoa</taxon>
        <taxon>Nematoda</taxon>
        <taxon>Chromadorea</taxon>
        <taxon>Rhabditida</taxon>
        <taxon>Tylenchina</taxon>
        <taxon>Tylenchomorpha</taxon>
        <taxon>Tylenchoidea</taxon>
        <taxon>Heteroderidae</taxon>
        <taxon>Heteroderinae</taxon>
        <taxon>Globodera</taxon>
    </lineage>
</organism>
<dbReference type="SUPFAM" id="SSF56672">
    <property type="entry name" value="DNA/RNA polymerases"/>
    <property type="match status" value="1"/>
</dbReference>
<dbReference type="Gene3D" id="3.30.420.10">
    <property type="entry name" value="Ribonuclease H-like superfamily/Ribonuclease H"/>
    <property type="match status" value="1"/>
</dbReference>
<name>A0A914H956_GLORO</name>
<feature type="compositionally biased region" description="Basic and acidic residues" evidence="9">
    <location>
        <begin position="287"/>
        <end position="306"/>
    </location>
</feature>
<evidence type="ECO:0000256" key="1">
    <source>
        <dbReference type="ARBA" id="ARBA00005755"/>
    </source>
</evidence>
<dbReference type="SUPFAM" id="SSF53098">
    <property type="entry name" value="Ribonuclease H-like"/>
    <property type="match status" value="1"/>
</dbReference>
<dbReference type="Proteomes" id="UP000887572">
    <property type="component" value="Unplaced"/>
</dbReference>
<keyword evidence="5" id="KW-0235">DNA replication</keyword>
<dbReference type="InterPro" id="IPR000953">
    <property type="entry name" value="Chromo/chromo_shadow_dom"/>
</dbReference>
<dbReference type="Pfam" id="PF00385">
    <property type="entry name" value="Chromo"/>
    <property type="match status" value="1"/>
</dbReference>
<dbReference type="Pfam" id="PF03175">
    <property type="entry name" value="DNA_pol_B_2"/>
    <property type="match status" value="2"/>
</dbReference>
<feature type="region of interest" description="Disordered" evidence="9">
    <location>
        <begin position="940"/>
        <end position="1020"/>
    </location>
</feature>
<dbReference type="Gene3D" id="3.90.1600.10">
    <property type="entry name" value="Palm domain of DNA polymerase"/>
    <property type="match status" value="1"/>
</dbReference>
<reference evidence="12" key="1">
    <citation type="submission" date="2022-11" db="UniProtKB">
        <authorList>
            <consortium name="WormBaseParasite"/>
        </authorList>
    </citation>
    <scope>IDENTIFICATION</scope>
</reference>
<dbReference type="InterPro" id="IPR023780">
    <property type="entry name" value="Chromo_domain"/>
</dbReference>
<dbReference type="CDD" id="cd00024">
    <property type="entry name" value="CD_CSD"/>
    <property type="match status" value="1"/>
</dbReference>
<sequence>MELITFGDILAVDLVVLAACFITFRLLTRETASEQKGERRPFKTEQLEEVNNSAQNPQRWRHNTGKRRAMDHDFATKRASITVINVDLTKLDTIYGGAYDDAQLEQFSRAVSGCLCRLGRHAVSQKSEVVREILLSLTRWLRPSICIRRPFRNGEFLSFSSDTLSSIRSRIKSPLIEYGPWMADMYIQSLPLPSDGFINEKAQMLQLLFAGGVSRQQIERHRSSRSEESRSESDQCAAWDFHKYEKEDEQLEDDIEEKTHSGLASPHTFARTAKHSIAHNKIKPRLLTRETASEQKGERRPFKTEQLEEVNNSAQNPQRWRHNTGKRRAMDHDFATKRASITVINVDLTKLDTIYGGAYDDAQLEQFSRAVSGCLCRLGRHAVSQKSEVVREILLSLTRWLRPSICIRRPFRNGEFLSFSSDTLSSIRSRIKSPLIEYGPWMADMYIQSLPLPSDGFINEKAQMLQLLFAGGVSRQQIERHRSSRSEESRSESDQCAAWDFHKYEKEDEQLEDDIEEKTHSGLASPHTFARTAKHSIAHNKIKPRMDELPDLLDNEPQPIAGDEEESFIVSEILDDRIDTDGTVLYAVKWALDESVTWEPIDHLDGAQETVEEYLQDKEAKAKDAKKKTKCALGPTTQKRATTRTKTAKLKGVEAHEQTEAILAMSIRVSAVLNVKLEREQRADKAETNEGPEGAGATGPAVVDAFKPHHRWRGASRHGEEAYSNLCGPAIWGEESNSDDQDFGHFTSSESTNRAGPELIGEMMLWRREFIRHVYGVPEPVPPTPTGSRKRVRSPSPAQPIPVLVGHHGGQLDEGFGDDEEEVPDFAPEPNEPLPPHIGLPPAPPPPPLLQAGQPFLLPPPPPPPSPHLLRPPIALDALQPLPPHLFFRQPPPPPPPPHLLWRPMSPPPPQHGGQHLHFPPPPPPHYIRHPMPPPLPRHIQGGQHLHFPPPPPPHYIRQPMPPPPPQHFGQPATAAPTLPGKTILFLPPRPVWRGRPVDPRRPPQHARAPRNPPGEKAEENFKKIVKKFIDEALKKGAEPGREIQKMSVNMYCEAIPDPIIIPGRPLFQITPDAVLHEFEKVQQSWRAANLLCIFYALALSKAYQLAAGNRGLRRFDYLQKSEKKQQELVWDLIGNLGVSANASSYGLGHIELVQTYWDKEFPEMFRIVAFDKKSGLTPIFKGQEVRKHNVCIIREEEHWDGMKSVTQFFKVKKFCVSCEVTYDWAERHRLDCKERCKKCCRMGYGFPSMACTECVGEQKKCEICGDGPRTITWSMADGLAPMYEFVNWIMGFKNYETVAFAHYGGRFDSHFVLRELTNRGVLTELMMGELKIYQIKAGKVYFRDFWLLSQNRLADLPKTLELNIPAKLYFPYRYNKNENFGKRLSHLPPFEAYCPGGMKEAEFEKFEKWYTENYETAFELSEQLKAYCENDVEILMAAVLKFRKLFLGITKDMDVLKDSVTIASIVMKIFRAKFLKERHIPIVPEGGFEKAENQSKIAVKYFEWLAYRDGVKVRHACNGGEIEFGRFKVDCVIGSQKKIVEFQGCAWHGCRRCFLPWTVGPNGLCAEQNFRRTEMRMDHLSDICGKLSVEEVWECDVKEELKKNREMKKFFDSVPDKGPINPRDAYAGGRTMPFCLFAEVSESVEISMFDIVSLYPFVNYDTPYPVGIPKIIKNANYNVLWTRPDDVPYDGLLKVKVIPPKKLLYPLLSVHIDDMLLFPNCGICARRAKKEFVLAKDVKRTTSAARVKLYEYMEKVYNAEGCKLLYCDTDSLIFSHPRSVCPLKEGNFLGEMTREYGDSDILEFVAAGPKQYSLKLKKKSNGEIWHNTKIRGITLNRDNEFGYKEFKKMVLGFKEGAKKQFRYAEKIGPTKTDELPFLLLPWSKKTYDCAVVSRDIE</sequence>
<comment type="similarity">
    <text evidence="1">Belongs to the DNA polymerase type-B family.</text>
</comment>
<feature type="compositionally biased region" description="Pro residues" evidence="9">
    <location>
        <begin position="830"/>
        <end position="847"/>
    </location>
</feature>
<dbReference type="InterPro" id="IPR043502">
    <property type="entry name" value="DNA/RNA_pol_sf"/>
</dbReference>
<feature type="region of interest" description="Disordered" evidence="9">
    <location>
        <begin position="269"/>
        <end position="326"/>
    </location>
</feature>
<dbReference type="Gene3D" id="2.40.50.40">
    <property type="match status" value="1"/>
</dbReference>
<dbReference type="SUPFAM" id="SSF54160">
    <property type="entry name" value="Chromo domain-like"/>
    <property type="match status" value="1"/>
</dbReference>
<dbReference type="WBParaSite" id="Gr19_v10_g14948.t1">
    <property type="protein sequence ID" value="Gr19_v10_g14948.t1"/>
    <property type="gene ID" value="Gr19_v10_g14948"/>
</dbReference>
<feature type="compositionally biased region" description="Polar residues" evidence="9">
    <location>
        <begin position="49"/>
        <end position="58"/>
    </location>
</feature>
<keyword evidence="11" id="KW-1185">Reference proteome</keyword>
<dbReference type="InterPro" id="IPR016197">
    <property type="entry name" value="Chromo-like_dom_sf"/>
</dbReference>
<dbReference type="InterPro" id="IPR023211">
    <property type="entry name" value="DNA_pol_palm_dom_sf"/>
</dbReference>
<dbReference type="PANTHER" id="PTHR33568:SF3">
    <property type="entry name" value="DNA-DIRECTED DNA POLYMERASE"/>
    <property type="match status" value="1"/>
</dbReference>
<feature type="domain" description="Chromo" evidence="10">
    <location>
        <begin position="568"/>
        <end position="626"/>
    </location>
</feature>
<dbReference type="EC" id="2.7.7.7" evidence="2"/>
<feature type="region of interest" description="Disordered" evidence="9">
    <location>
        <begin position="35"/>
        <end position="66"/>
    </location>
</feature>
<evidence type="ECO:0000256" key="9">
    <source>
        <dbReference type="SAM" id="MobiDB-lite"/>
    </source>
</evidence>
<dbReference type="PANTHER" id="PTHR33568">
    <property type="entry name" value="DNA POLYMERASE"/>
    <property type="match status" value="1"/>
</dbReference>
<protein>
    <recommendedName>
        <fullName evidence="2">DNA-directed DNA polymerase</fullName>
        <ecNumber evidence="2">2.7.7.7</ecNumber>
    </recommendedName>
</protein>
<dbReference type="InterPro" id="IPR036397">
    <property type="entry name" value="RNaseH_sf"/>
</dbReference>
<evidence type="ECO:0000256" key="6">
    <source>
        <dbReference type="ARBA" id="ARBA00022932"/>
    </source>
</evidence>